<dbReference type="AlphaFoldDB" id="A0A7C4VVM4"/>
<dbReference type="EMBL" id="DSZT01000135">
    <property type="protein sequence ID" value="HGU42123.1"/>
    <property type="molecule type" value="Genomic_DNA"/>
</dbReference>
<evidence type="ECO:0008006" key="4">
    <source>
        <dbReference type="Google" id="ProtNLM"/>
    </source>
</evidence>
<name>A0A7C4VVM4_FERPE</name>
<feature type="coiled-coil region" evidence="1">
    <location>
        <begin position="15"/>
        <end position="42"/>
    </location>
</feature>
<evidence type="ECO:0000256" key="1">
    <source>
        <dbReference type="SAM" id="Coils"/>
    </source>
</evidence>
<gene>
    <name evidence="3" type="ORF">ENT72_04300</name>
    <name evidence="2" type="ORF">ENU12_00560</name>
</gene>
<evidence type="ECO:0000313" key="2">
    <source>
        <dbReference type="EMBL" id="HGQ76429.1"/>
    </source>
</evidence>
<reference evidence="3" key="1">
    <citation type="journal article" date="2020" name="mSystems">
        <title>Genome- and Community-Level Interaction Insights into Carbon Utilization and Element Cycling Functions of Hydrothermarchaeota in Hydrothermal Sediment.</title>
        <authorList>
            <person name="Zhou Z."/>
            <person name="Liu Y."/>
            <person name="Xu W."/>
            <person name="Pan J."/>
            <person name="Luo Z.H."/>
            <person name="Li M."/>
        </authorList>
    </citation>
    <scope>NUCLEOTIDE SEQUENCE [LARGE SCALE GENOMIC DNA]</scope>
    <source>
        <strain evidence="3">SpSt-604</strain>
        <strain evidence="2">SpSt-640</strain>
    </source>
</reference>
<organism evidence="3">
    <name type="scientific">Fervidobacterium pennivorans</name>
    <dbReference type="NCBI Taxonomy" id="93466"/>
    <lineage>
        <taxon>Bacteria</taxon>
        <taxon>Thermotogati</taxon>
        <taxon>Thermotogota</taxon>
        <taxon>Thermotogae</taxon>
        <taxon>Thermotogales</taxon>
        <taxon>Fervidobacteriaceae</taxon>
        <taxon>Fervidobacterium</taxon>
    </lineage>
</organism>
<dbReference type="EMBL" id="DTBH01000015">
    <property type="protein sequence ID" value="HGQ76429.1"/>
    <property type="molecule type" value="Genomic_DNA"/>
</dbReference>
<accession>A0A7C4VVM4</accession>
<evidence type="ECO:0000313" key="3">
    <source>
        <dbReference type="EMBL" id="HGU42123.1"/>
    </source>
</evidence>
<proteinExistence type="predicted"/>
<protein>
    <recommendedName>
        <fullName evidence="4">Polymer-forming cytoskeletal protein</fullName>
    </recommendedName>
</protein>
<sequence length="165" mass="18004">MGELPNDLLAILQALARKEITVDEAEQLIEAIMDKRTEERRKGSKSYIGRDFIINPGEEYFGKVEVVNGKAIINGRLIGDLEVVFGEMIFSGEVAGNVELVGTNIVWNGGHIAGNLEMVGCSYKGAKPIVDGKVNEVNNFFINGVLGIVRNLVVKPFLSGIKIEE</sequence>
<keyword evidence="1" id="KW-0175">Coiled coil</keyword>
<comment type="caution">
    <text evidence="3">The sequence shown here is derived from an EMBL/GenBank/DDBJ whole genome shotgun (WGS) entry which is preliminary data.</text>
</comment>